<protein>
    <recommendedName>
        <fullName evidence="3">DUF1684 domain-containing protein</fullName>
    </recommendedName>
</protein>
<accession>D1BXF9</accession>
<name>D1BXF9_XYLCX</name>
<dbReference type="EMBL" id="CP001821">
    <property type="protein sequence ID" value="ACZ29769.1"/>
    <property type="molecule type" value="Genomic_DNA"/>
</dbReference>
<dbReference type="InterPro" id="IPR012467">
    <property type="entry name" value="DUF1684"/>
</dbReference>
<dbReference type="RefSeq" id="WP_012877511.1">
    <property type="nucleotide sequence ID" value="NC_013530.1"/>
</dbReference>
<dbReference type="Pfam" id="PF07920">
    <property type="entry name" value="DUF1684"/>
    <property type="match status" value="1"/>
</dbReference>
<dbReference type="STRING" id="446471.Xcel_0730"/>
<keyword evidence="2" id="KW-1185">Reference proteome</keyword>
<dbReference type="KEGG" id="xce:Xcel_0730"/>
<dbReference type="AlphaFoldDB" id="D1BXF9"/>
<dbReference type="PANTHER" id="PTHR41913:SF1">
    <property type="entry name" value="DUF1684 DOMAIN-CONTAINING PROTEIN"/>
    <property type="match status" value="1"/>
</dbReference>
<dbReference type="Proteomes" id="UP000002255">
    <property type="component" value="Chromosome"/>
</dbReference>
<reference evidence="2" key="1">
    <citation type="submission" date="2009-11" db="EMBL/GenBank/DDBJ databases">
        <title>The complete chromosome of Xylanimonas cellulosilytica DSM 15894.</title>
        <authorList>
            <consortium name="US DOE Joint Genome Institute (JGI-PGF)"/>
            <person name="Lucas S."/>
            <person name="Copeland A."/>
            <person name="Lapidus A."/>
            <person name="Glavina del Rio T."/>
            <person name="Dalin E."/>
            <person name="Tice H."/>
            <person name="Bruce D."/>
            <person name="Goodwin L."/>
            <person name="Pitluck S."/>
            <person name="Kyrpides N."/>
            <person name="Mavromatis K."/>
            <person name="Ivanova N."/>
            <person name="Mikhailova N."/>
            <person name="Foster B."/>
            <person name="Clum A."/>
            <person name="Brettin T."/>
            <person name="Detter J.C."/>
            <person name="Han C."/>
            <person name="Larimer F."/>
            <person name="Land M."/>
            <person name="Hauser L."/>
            <person name="Markowitz V."/>
            <person name="Cheng J.F."/>
            <person name="Hugenholtz P."/>
            <person name="Woyke T."/>
            <person name="Wu D."/>
            <person name="Gehrich-Schroeter G."/>
            <person name="Schneider S."/>
            <person name="Pukall S.R."/>
            <person name="Klenk H.P."/>
            <person name="Eisen J.A."/>
        </authorList>
    </citation>
    <scope>NUCLEOTIDE SEQUENCE [LARGE SCALE GENOMIC DNA]</scope>
    <source>
        <strain evidence="2">DSM 15894 / CECT 5975 / LMG 20990 / XIL07</strain>
    </source>
</reference>
<reference evidence="1 2" key="2">
    <citation type="journal article" date="2010" name="Stand. Genomic Sci.">
        <title>Complete genome sequence of Xylanimonas cellulosilytica type strain (XIL07).</title>
        <authorList>
            <person name="Foster B."/>
            <person name="Pukall R."/>
            <person name="Abt B."/>
            <person name="Nolan M."/>
            <person name="Glavina Del Rio T."/>
            <person name="Chen F."/>
            <person name="Lucas S."/>
            <person name="Tice H."/>
            <person name="Pitluck S."/>
            <person name="Cheng J.-F."/>
            <person name="Chertkov O."/>
            <person name="Brettin T."/>
            <person name="Han C."/>
            <person name="Detter J.C."/>
            <person name="Bruce D."/>
            <person name="Goodwin L."/>
            <person name="Ivanova N."/>
            <person name="Mavromatis K."/>
            <person name="Pati A."/>
            <person name="Mikhailova N."/>
            <person name="Chen A."/>
            <person name="Palaniappan K."/>
            <person name="Land M."/>
            <person name="Hauser L."/>
            <person name="Chang Y.-J."/>
            <person name="Jeffries C.D."/>
            <person name="Chain P."/>
            <person name="Rohde M."/>
            <person name="Goeker M."/>
            <person name="Bristow J."/>
            <person name="Eisen J.A."/>
            <person name="Markowitz V."/>
            <person name="Hugenholtz P."/>
            <person name="Kyrpides N.C."/>
            <person name="Klenk H.-P."/>
            <person name="Lapidus A."/>
        </authorList>
    </citation>
    <scope>NUCLEOTIDE SEQUENCE [LARGE SCALE GENOMIC DNA]</scope>
    <source>
        <strain evidence="2">DSM 15894 / CECT 5975 / LMG 20990 / XIL07</strain>
    </source>
</reference>
<dbReference type="PANTHER" id="PTHR41913">
    <property type="entry name" value="DUF1684 DOMAIN-CONTAINING PROTEIN"/>
    <property type="match status" value="1"/>
</dbReference>
<proteinExistence type="predicted"/>
<evidence type="ECO:0008006" key="3">
    <source>
        <dbReference type="Google" id="ProtNLM"/>
    </source>
</evidence>
<dbReference type="HOGENOM" id="CLU_093051_0_0_11"/>
<evidence type="ECO:0000313" key="2">
    <source>
        <dbReference type="Proteomes" id="UP000002255"/>
    </source>
</evidence>
<dbReference type="eggNOG" id="COG3358">
    <property type="taxonomic scope" value="Bacteria"/>
</dbReference>
<evidence type="ECO:0000313" key="1">
    <source>
        <dbReference type="EMBL" id="ACZ29769.1"/>
    </source>
</evidence>
<gene>
    <name evidence="1" type="ordered locus">Xcel_0730</name>
</gene>
<sequence>MTTSTLDTWTEAWQAWHADRVAKSTAPHGIAAAVATHWLTADSVSLPELPGAWAPSDEGVVGTGLPAGTTVTGGPGFTQRIDDDGSVLLRFGAEAQLGELRLRAFVRVGDVALRVSSPAAPARARLAGIDAYAPDPDWVVPGRFVPAGDEQLTTFQSDGTVVGRQLAGRIEFVRDGQVHTLLATAGSRDLFVTFSDVTSGSDSAPFRFLGVELPDDDGSVTLDFNRAYLPPATFSSSYSCPLPPRQNRLPFEVRAGERTQLYKDGRG</sequence>
<dbReference type="OrthoDB" id="5493262at2"/>
<organism evidence="1 2">
    <name type="scientific">Xylanimonas cellulosilytica (strain DSM 15894 / JCM 12276 / CECT 5975 / KCTC 9989 / LMG 20990 / NBRC 107835 / XIL07)</name>
    <dbReference type="NCBI Taxonomy" id="446471"/>
    <lineage>
        <taxon>Bacteria</taxon>
        <taxon>Bacillati</taxon>
        <taxon>Actinomycetota</taxon>
        <taxon>Actinomycetes</taxon>
        <taxon>Micrococcales</taxon>
        <taxon>Promicromonosporaceae</taxon>
        <taxon>Xylanimonas</taxon>
    </lineage>
</organism>